<sequence>MVALFVMAEFTRHTPLCTSGDGWLMAESGEIKMEGCGRRHEMKVEEVKKRSAVNLGITVTNGKVSRRYGVGFEPKRGRLPDPTLTT</sequence>
<comment type="caution">
    <text evidence="1">The sequence shown here is derived from an EMBL/GenBank/DDBJ whole genome shotgun (WGS) entry which is preliminary data.</text>
</comment>
<evidence type="ECO:0000313" key="1">
    <source>
        <dbReference type="EMBL" id="MPC72366.1"/>
    </source>
</evidence>
<dbReference type="AlphaFoldDB" id="A0A5B7HR97"/>
<accession>A0A5B7HR97</accession>
<keyword evidence="2" id="KW-1185">Reference proteome</keyword>
<protein>
    <submittedName>
        <fullName evidence="1">Uncharacterized protein</fullName>
    </submittedName>
</protein>
<proteinExistence type="predicted"/>
<dbReference type="Proteomes" id="UP000324222">
    <property type="component" value="Unassembled WGS sequence"/>
</dbReference>
<reference evidence="1 2" key="1">
    <citation type="submission" date="2019-05" db="EMBL/GenBank/DDBJ databases">
        <title>Another draft genome of Portunus trituberculatus and its Hox gene families provides insights of decapod evolution.</title>
        <authorList>
            <person name="Jeong J.-H."/>
            <person name="Song I."/>
            <person name="Kim S."/>
            <person name="Choi T."/>
            <person name="Kim D."/>
            <person name="Ryu S."/>
            <person name="Kim W."/>
        </authorList>
    </citation>
    <scope>NUCLEOTIDE SEQUENCE [LARGE SCALE GENOMIC DNA]</scope>
    <source>
        <tissue evidence="1">Muscle</tissue>
    </source>
</reference>
<gene>
    <name evidence="1" type="ORF">E2C01_066670</name>
</gene>
<evidence type="ECO:0000313" key="2">
    <source>
        <dbReference type="Proteomes" id="UP000324222"/>
    </source>
</evidence>
<name>A0A5B7HR97_PORTR</name>
<organism evidence="1 2">
    <name type="scientific">Portunus trituberculatus</name>
    <name type="common">Swimming crab</name>
    <name type="synonym">Neptunus trituberculatus</name>
    <dbReference type="NCBI Taxonomy" id="210409"/>
    <lineage>
        <taxon>Eukaryota</taxon>
        <taxon>Metazoa</taxon>
        <taxon>Ecdysozoa</taxon>
        <taxon>Arthropoda</taxon>
        <taxon>Crustacea</taxon>
        <taxon>Multicrustacea</taxon>
        <taxon>Malacostraca</taxon>
        <taxon>Eumalacostraca</taxon>
        <taxon>Eucarida</taxon>
        <taxon>Decapoda</taxon>
        <taxon>Pleocyemata</taxon>
        <taxon>Brachyura</taxon>
        <taxon>Eubrachyura</taxon>
        <taxon>Portunoidea</taxon>
        <taxon>Portunidae</taxon>
        <taxon>Portuninae</taxon>
        <taxon>Portunus</taxon>
    </lineage>
</organism>
<dbReference type="EMBL" id="VSRR010034613">
    <property type="protein sequence ID" value="MPC72366.1"/>
    <property type="molecule type" value="Genomic_DNA"/>
</dbReference>